<dbReference type="GO" id="GO:0006139">
    <property type="term" value="P:nucleobase-containing compound metabolic process"/>
    <property type="evidence" value="ECO:0007669"/>
    <property type="project" value="InterPro"/>
</dbReference>
<feature type="compositionally biased region" description="Low complexity" evidence="3">
    <location>
        <begin position="8"/>
        <end position="23"/>
    </location>
</feature>
<dbReference type="Gene3D" id="1.10.150.80">
    <property type="entry name" value="HRDC domain"/>
    <property type="match status" value="1"/>
</dbReference>
<dbReference type="InterPro" id="IPR002121">
    <property type="entry name" value="HRDC_dom"/>
</dbReference>
<dbReference type="InterPro" id="IPR044876">
    <property type="entry name" value="HRDC_dom_sf"/>
</dbReference>
<gene>
    <name evidence="5" type="ORF">PG999_000995</name>
</gene>
<organism evidence="5 6">
    <name type="scientific">Apiospora kogelbergensis</name>
    <dbReference type="NCBI Taxonomy" id="1337665"/>
    <lineage>
        <taxon>Eukaryota</taxon>
        <taxon>Fungi</taxon>
        <taxon>Dikarya</taxon>
        <taxon>Ascomycota</taxon>
        <taxon>Pezizomycotina</taxon>
        <taxon>Sordariomycetes</taxon>
        <taxon>Xylariomycetidae</taxon>
        <taxon>Amphisphaeriales</taxon>
        <taxon>Apiosporaceae</taxon>
        <taxon>Apiospora</taxon>
    </lineage>
</organism>
<keyword evidence="6" id="KW-1185">Reference proteome</keyword>
<feature type="domain" description="HRDC" evidence="4">
    <location>
        <begin position="385"/>
        <end position="465"/>
    </location>
</feature>
<dbReference type="InterPro" id="IPR051132">
    <property type="entry name" value="3-5_Exonuclease_domain"/>
</dbReference>
<dbReference type="EMBL" id="JAQQWP010000001">
    <property type="protein sequence ID" value="KAK8132822.1"/>
    <property type="molecule type" value="Genomic_DNA"/>
</dbReference>
<feature type="region of interest" description="Disordered" evidence="3">
    <location>
        <begin position="510"/>
        <end position="605"/>
    </location>
</feature>
<keyword evidence="2" id="KW-0378">Hydrolase</keyword>
<evidence type="ECO:0000313" key="6">
    <source>
        <dbReference type="Proteomes" id="UP001392437"/>
    </source>
</evidence>
<dbReference type="CDD" id="cd06141">
    <property type="entry name" value="WRN_exo"/>
    <property type="match status" value="1"/>
</dbReference>
<dbReference type="PROSITE" id="PS50967">
    <property type="entry name" value="HRDC"/>
    <property type="match status" value="1"/>
</dbReference>
<dbReference type="Gene3D" id="3.30.420.10">
    <property type="entry name" value="Ribonuclease H-like superfamily/Ribonuclease H"/>
    <property type="match status" value="1"/>
</dbReference>
<dbReference type="InterPro" id="IPR012337">
    <property type="entry name" value="RNaseH-like_sf"/>
</dbReference>
<dbReference type="SUPFAM" id="SSF47819">
    <property type="entry name" value="HRDC-like"/>
    <property type="match status" value="1"/>
</dbReference>
<dbReference type="GO" id="GO:0005634">
    <property type="term" value="C:nucleus"/>
    <property type="evidence" value="ECO:0007669"/>
    <property type="project" value="TreeGrafter"/>
</dbReference>
<evidence type="ECO:0000313" key="5">
    <source>
        <dbReference type="EMBL" id="KAK8132822.1"/>
    </source>
</evidence>
<evidence type="ECO:0000256" key="2">
    <source>
        <dbReference type="ARBA" id="ARBA00022801"/>
    </source>
</evidence>
<reference evidence="5 6" key="1">
    <citation type="submission" date="2023-01" db="EMBL/GenBank/DDBJ databases">
        <title>Analysis of 21 Apiospora genomes using comparative genomics revels a genus with tremendous synthesis potential of carbohydrate active enzymes and secondary metabolites.</title>
        <authorList>
            <person name="Sorensen T."/>
        </authorList>
    </citation>
    <scope>NUCLEOTIDE SEQUENCE [LARGE SCALE GENOMIC DNA]</scope>
    <source>
        <strain evidence="5 6">CBS 117206</strain>
    </source>
</reference>
<dbReference type="GO" id="GO:0000166">
    <property type="term" value="F:nucleotide binding"/>
    <property type="evidence" value="ECO:0007669"/>
    <property type="project" value="InterPro"/>
</dbReference>
<dbReference type="AlphaFoldDB" id="A0AAW0RD35"/>
<evidence type="ECO:0000256" key="1">
    <source>
        <dbReference type="ARBA" id="ARBA00022722"/>
    </source>
</evidence>
<dbReference type="PANTHER" id="PTHR13620">
    <property type="entry name" value="3-5 EXONUCLEASE"/>
    <property type="match status" value="1"/>
</dbReference>
<feature type="compositionally biased region" description="Polar residues" evidence="3">
    <location>
        <begin position="24"/>
        <end position="33"/>
    </location>
</feature>
<dbReference type="SUPFAM" id="SSF53098">
    <property type="entry name" value="Ribonuclease H-like"/>
    <property type="match status" value="1"/>
</dbReference>
<proteinExistence type="predicted"/>
<protein>
    <submittedName>
        <fullName evidence="5">Ribonuclease H-like protein</fullName>
    </submittedName>
</protein>
<keyword evidence="1" id="KW-0540">Nuclease</keyword>
<dbReference type="InterPro" id="IPR036397">
    <property type="entry name" value="RNaseH_sf"/>
</dbReference>
<dbReference type="GO" id="GO:0008408">
    <property type="term" value="F:3'-5' exonuclease activity"/>
    <property type="evidence" value="ECO:0007669"/>
    <property type="project" value="InterPro"/>
</dbReference>
<comment type="caution">
    <text evidence="5">The sequence shown here is derived from an EMBL/GenBank/DDBJ whole genome shotgun (WGS) entry which is preliminary data.</text>
</comment>
<dbReference type="InterPro" id="IPR010997">
    <property type="entry name" value="HRDC-like_sf"/>
</dbReference>
<accession>A0AAW0RD35</accession>
<dbReference type="SMART" id="SM00341">
    <property type="entry name" value="HRDC"/>
    <property type="match status" value="1"/>
</dbReference>
<dbReference type="PANTHER" id="PTHR13620:SF104">
    <property type="entry name" value="EXONUCLEASE 3'-5' DOMAIN-CONTAINING PROTEIN 2"/>
    <property type="match status" value="1"/>
</dbReference>
<name>A0AAW0RD35_9PEZI</name>
<dbReference type="Pfam" id="PF01612">
    <property type="entry name" value="DNA_pol_A_exo1"/>
    <property type="match status" value="1"/>
</dbReference>
<sequence length="695" mass="76338">MRSGQPQVPAGGPNPSSPSVPSSQTKLSNQQTAGEKPAWPLSYRLKTPIPKAVASSRRNGSSPPQQGPRQWWHYYRYSNAQGQKPALIYCQTKDQSQRAAELFLGSPVVGFDMEWPWDAHKRTGLKNKVALIQLASQGRIALFHVALHQGTTADDLIAPALRAILESPAISKVGVGVMNADFARLIQFFGLEPKGAFELSHLHNLVHYGDAECDLITTKLIGLAKQVEDHLGLPLWKGKARTSDWSKPLTQEQLTYAADDAYAGYMLYYCMNAKRLAMTIVPTLPVHVDQYPGIKDRPGTMLGSGRSVWLRPERPGAAIYTAADFFRKAKGIPIQKRDENDVTPQEKIAGHGEKRKEPGHDDTQNDTKTSSGQTKSRDLGLSAFKNSKAELHDLLTAQRTRTAQSEKVPGYCVATNAELDEIVSQRPTTKQQLLRLRGMGPRKVEKYGHLWLGITRKFVENDEKRMPLSQEEPPVTPKANVKRVGRSLEFKGPPPPPQMNTGLSFSMAESRITSDRNKQAQEDSSDDEPVFGPPIPTPSRENIKRRRYDVLPPESSPNGPAPGRLSPEKVEGRRQMAASPHAAMVPTMAAPSTPLKTPPKPEPALSKDTMIFEKKLTALSRMVTSKLPPGQRLEGNPPLISEATIRKLALHPPGTAQELLHIHGVASFVRACANAKIDLMGNIAKWKPAASASST</sequence>
<evidence type="ECO:0000256" key="3">
    <source>
        <dbReference type="SAM" id="MobiDB-lite"/>
    </source>
</evidence>
<feature type="compositionally biased region" description="Basic and acidic residues" evidence="3">
    <location>
        <begin position="348"/>
        <end position="365"/>
    </location>
</feature>
<dbReference type="Pfam" id="PF00570">
    <property type="entry name" value="HRDC"/>
    <property type="match status" value="1"/>
</dbReference>
<feature type="compositionally biased region" description="Basic and acidic residues" evidence="3">
    <location>
        <begin position="512"/>
        <end position="521"/>
    </location>
</feature>
<evidence type="ECO:0000259" key="4">
    <source>
        <dbReference type="PROSITE" id="PS50967"/>
    </source>
</evidence>
<dbReference type="InterPro" id="IPR002562">
    <property type="entry name" value="3'-5'_exonuclease_dom"/>
</dbReference>
<dbReference type="SMART" id="SM00474">
    <property type="entry name" value="35EXOc"/>
    <property type="match status" value="1"/>
</dbReference>
<dbReference type="GO" id="GO:0003676">
    <property type="term" value="F:nucleic acid binding"/>
    <property type="evidence" value="ECO:0007669"/>
    <property type="project" value="InterPro"/>
</dbReference>
<dbReference type="GO" id="GO:0005737">
    <property type="term" value="C:cytoplasm"/>
    <property type="evidence" value="ECO:0007669"/>
    <property type="project" value="TreeGrafter"/>
</dbReference>
<feature type="region of interest" description="Disordered" evidence="3">
    <location>
        <begin position="335"/>
        <end position="379"/>
    </location>
</feature>
<feature type="region of interest" description="Disordered" evidence="3">
    <location>
        <begin position="1"/>
        <end position="44"/>
    </location>
</feature>
<dbReference type="Proteomes" id="UP001392437">
    <property type="component" value="Unassembled WGS sequence"/>
</dbReference>